<feature type="region of interest" description="Disordered" evidence="1">
    <location>
        <begin position="1"/>
        <end position="35"/>
    </location>
</feature>
<accession>A0AA35PDH5</accession>
<dbReference type="Proteomes" id="UP001178461">
    <property type="component" value="Chromosome 8"/>
</dbReference>
<keyword evidence="3" id="KW-1185">Reference proteome</keyword>
<dbReference type="AlphaFoldDB" id="A0AA35PDH5"/>
<protein>
    <submittedName>
        <fullName evidence="2">Uncharacterized protein</fullName>
    </submittedName>
</protein>
<gene>
    <name evidence="2" type="ORF">PODLI_1B019407</name>
</gene>
<reference evidence="2" key="1">
    <citation type="submission" date="2022-12" db="EMBL/GenBank/DDBJ databases">
        <authorList>
            <person name="Alioto T."/>
            <person name="Alioto T."/>
            <person name="Gomez Garrido J."/>
        </authorList>
    </citation>
    <scope>NUCLEOTIDE SEQUENCE</scope>
</reference>
<name>A0AA35PDH5_9SAUR</name>
<sequence>MDTHDYNSQKPQLPRRWLPWRQKSTDPGEPGEVSKWEGRPVCAAAACAASEREEKESVRTKAHLHKQDVLVF</sequence>
<proteinExistence type="predicted"/>
<organism evidence="2 3">
    <name type="scientific">Podarcis lilfordi</name>
    <name type="common">Lilford's wall lizard</name>
    <dbReference type="NCBI Taxonomy" id="74358"/>
    <lineage>
        <taxon>Eukaryota</taxon>
        <taxon>Metazoa</taxon>
        <taxon>Chordata</taxon>
        <taxon>Craniata</taxon>
        <taxon>Vertebrata</taxon>
        <taxon>Euteleostomi</taxon>
        <taxon>Lepidosauria</taxon>
        <taxon>Squamata</taxon>
        <taxon>Bifurcata</taxon>
        <taxon>Unidentata</taxon>
        <taxon>Episquamata</taxon>
        <taxon>Laterata</taxon>
        <taxon>Lacertibaenia</taxon>
        <taxon>Lacertidae</taxon>
        <taxon>Podarcis</taxon>
    </lineage>
</organism>
<evidence type="ECO:0000313" key="3">
    <source>
        <dbReference type="Proteomes" id="UP001178461"/>
    </source>
</evidence>
<evidence type="ECO:0000313" key="2">
    <source>
        <dbReference type="EMBL" id="CAI5781900.1"/>
    </source>
</evidence>
<evidence type="ECO:0000256" key="1">
    <source>
        <dbReference type="SAM" id="MobiDB-lite"/>
    </source>
</evidence>
<dbReference type="EMBL" id="OX395133">
    <property type="protein sequence ID" value="CAI5781900.1"/>
    <property type="molecule type" value="Genomic_DNA"/>
</dbReference>